<evidence type="ECO:0000256" key="2">
    <source>
        <dbReference type="ARBA" id="ARBA00022964"/>
    </source>
</evidence>
<dbReference type="Proteomes" id="UP000288259">
    <property type="component" value="Unassembled WGS sequence"/>
</dbReference>
<evidence type="ECO:0000256" key="6">
    <source>
        <dbReference type="PIRSR" id="PIRSR604574-2"/>
    </source>
</evidence>
<dbReference type="RefSeq" id="WP_126754425.1">
    <property type="nucleotide sequence ID" value="NZ_PIPY01000006.1"/>
</dbReference>
<comment type="caution">
    <text evidence="8">The sequence shown here is derived from an EMBL/GenBank/DDBJ whole genome shotgun (WGS) entry which is preliminary data.</text>
</comment>
<evidence type="ECO:0000313" key="8">
    <source>
        <dbReference type="EMBL" id="RUO60476.1"/>
    </source>
</evidence>
<evidence type="ECO:0000259" key="7">
    <source>
        <dbReference type="PROSITE" id="PS51471"/>
    </source>
</evidence>
<dbReference type="GO" id="GO:0035516">
    <property type="term" value="F:broad specificity oxidative DNA demethylase activity"/>
    <property type="evidence" value="ECO:0007669"/>
    <property type="project" value="TreeGrafter"/>
</dbReference>
<keyword evidence="3" id="KW-0560">Oxidoreductase</keyword>
<feature type="binding site" evidence="6">
    <location>
        <position position="133"/>
    </location>
    <ligand>
        <name>Fe cation</name>
        <dbReference type="ChEBI" id="CHEBI:24875"/>
        <note>catalytic</note>
    </ligand>
</feature>
<keyword evidence="8" id="KW-0808">Transferase</keyword>
<evidence type="ECO:0000256" key="3">
    <source>
        <dbReference type="ARBA" id="ARBA00023002"/>
    </source>
</evidence>
<comment type="cofactor">
    <cofactor evidence="6">
        <name>Fe(2+)</name>
        <dbReference type="ChEBI" id="CHEBI:29033"/>
    </cofactor>
    <text evidence="6">Binds 1 Fe(2+) ion per subunit.</text>
</comment>
<dbReference type="InterPro" id="IPR004574">
    <property type="entry name" value="Alkb"/>
</dbReference>
<dbReference type="GO" id="GO:0035515">
    <property type="term" value="F:oxidative RNA demethylase activity"/>
    <property type="evidence" value="ECO:0007669"/>
    <property type="project" value="TreeGrafter"/>
</dbReference>
<evidence type="ECO:0000256" key="4">
    <source>
        <dbReference type="ARBA" id="ARBA00023004"/>
    </source>
</evidence>
<keyword evidence="9" id="KW-1185">Reference proteome</keyword>
<dbReference type="AlphaFoldDB" id="A0A432YHQ4"/>
<accession>A0A432YHQ4</accession>
<keyword evidence="2" id="KW-0223">Dioxygenase</keyword>
<feature type="binding site" evidence="5">
    <location>
        <position position="163"/>
    </location>
    <ligand>
        <name>substrate</name>
    </ligand>
</feature>
<dbReference type="GO" id="GO:0032259">
    <property type="term" value="P:methylation"/>
    <property type="evidence" value="ECO:0007669"/>
    <property type="project" value="UniProtKB-KW"/>
</dbReference>
<dbReference type="Pfam" id="PF13532">
    <property type="entry name" value="2OG-FeII_Oxy_2"/>
    <property type="match status" value="1"/>
</dbReference>
<dbReference type="GO" id="GO:0008168">
    <property type="term" value="F:methyltransferase activity"/>
    <property type="evidence" value="ECO:0007669"/>
    <property type="project" value="UniProtKB-KW"/>
</dbReference>
<keyword evidence="8" id="KW-0489">Methyltransferase</keyword>
<keyword evidence="4 6" id="KW-0408">Iron</keyword>
<dbReference type="OrthoDB" id="9796932at2"/>
<dbReference type="PANTHER" id="PTHR16557">
    <property type="entry name" value="ALKYLATED DNA REPAIR PROTEIN ALKB-RELATED"/>
    <property type="match status" value="1"/>
</dbReference>
<dbReference type="GO" id="GO:0035513">
    <property type="term" value="P:oxidative RNA demethylation"/>
    <property type="evidence" value="ECO:0007669"/>
    <property type="project" value="TreeGrafter"/>
</dbReference>
<organism evidence="8 9">
    <name type="scientific">Pseudidiomarina insulisalsae</name>
    <dbReference type="NCBI Taxonomy" id="575789"/>
    <lineage>
        <taxon>Bacteria</taxon>
        <taxon>Pseudomonadati</taxon>
        <taxon>Pseudomonadota</taxon>
        <taxon>Gammaproteobacteria</taxon>
        <taxon>Alteromonadales</taxon>
        <taxon>Idiomarinaceae</taxon>
        <taxon>Pseudidiomarina</taxon>
    </lineage>
</organism>
<dbReference type="InterPro" id="IPR037151">
    <property type="entry name" value="AlkB-like_sf"/>
</dbReference>
<evidence type="ECO:0000313" key="9">
    <source>
        <dbReference type="Proteomes" id="UP000288259"/>
    </source>
</evidence>
<feature type="binding site" evidence="5">
    <location>
        <begin position="122"/>
        <end position="124"/>
    </location>
    <ligand>
        <name>2-oxoglutarate</name>
        <dbReference type="ChEBI" id="CHEBI:16810"/>
    </ligand>
</feature>
<dbReference type="EMBL" id="PIPY01000006">
    <property type="protein sequence ID" value="RUO60476.1"/>
    <property type="molecule type" value="Genomic_DNA"/>
</dbReference>
<evidence type="ECO:0000256" key="5">
    <source>
        <dbReference type="PIRSR" id="PIRSR604574-1"/>
    </source>
</evidence>
<feature type="binding site" evidence="6">
    <location>
        <position position="135"/>
    </location>
    <ligand>
        <name>Fe cation</name>
        <dbReference type="ChEBI" id="CHEBI:24875"/>
        <note>catalytic</note>
    </ligand>
</feature>
<feature type="binding site" evidence="5">
    <location>
        <begin position="206"/>
        <end position="212"/>
    </location>
    <ligand>
        <name>2-oxoglutarate</name>
        <dbReference type="ChEBI" id="CHEBI:16810"/>
    </ligand>
</feature>
<feature type="binding site" evidence="5">
    <location>
        <position position="137"/>
    </location>
    <ligand>
        <name>substrate</name>
    </ligand>
</feature>
<keyword evidence="1 6" id="KW-0479">Metal-binding</keyword>
<dbReference type="SUPFAM" id="SSF51197">
    <property type="entry name" value="Clavaminate synthase-like"/>
    <property type="match status" value="1"/>
</dbReference>
<proteinExistence type="predicted"/>
<dbReference type="Gene3D" id="2.60.120.590">
    <property type="entry name" value="Alpha-ketoglutarate-dependent dioxygenase AlkB-like"/>
    <property type="match status" value="1"/>
</dbReference>
<sequence>MQRDLFATSEQQRPIFLGQQAAVLKGFALAQSEQLWQAIQQVVAVAPWRQLHTPGGRPMSVRTSNCGDWGWHSDRRGYRYVAQDPLTALPWPALPACFLQLAQDAARQLDFHNYQPDACLLNSYRCGTRMGLHQDRDEADLSAPIVSVSLGLPAEFLWGGLRRNDRSEKIMLEHGDVVVWGGVDRLRFHGVKKVVAGEHPLLGEQRINLTFRQAKS</sequence>
<feature type="domain" description="Fe2OG dioxygenase" evidence="7">
    <location>
        <begin position="115"/>
        <end position="215"/>
    </location>
</feature>
<gene>
    <name evidence="8" type="ORF">CWI71_06290</name>
</gene>
<dbReference type="PROSITE" id="PS51471">
    <property type="entry name" value="FE2OG_OXY"/>
    <property type="match status" value="1"/>
</dbReference>
<protein>
    <submittedName>
        <fullName evidence="8">DNA oxidative demethylase AlkB</fullName>
    </submittedName>
</protein>
<reference evidence="9" key="1">
    <citation type="journal article" date="2018" name="Front. Microbiol.">
        <title>Genome-Based Analysis Reveals the Taxonomy and Diversity of the Family Idiomarinaceae.</title>
        <authorList>
            <person name="Liu Y."/>
            <person name="Lai Q."/>
            <person name="Shao Z."/>
        </authorList>
    </citation>
    <scope>NUCLEOTIDE SEQUENCE [LARGE SCALE GENOMIC DNA]</scope>
    <source>
        <strain evidence="9">CVS-6</strain>
    </source>
</reference>
<dbReference type="GO" id="GO:0008198">
    <property type="term" value="F:ferrous iron binding"/>
    <property type="evidence" value="ECO:0007669"/>
    <property type="project" value="TreeGrafter"/>
</dbReference>
<dbReference type="PANTHER" id="PTHR16557:SF2">
    <property type="entry name" value="NUCLEIC ACID DIOXYGENASE ALKBH1"/>
    <property type="match status" value="1"/>
</dbReference>
<feature type="binding site" evidence="5">
    <location>
        <begin position="78"/>
        <end position="80"/>
    </location>
    <ligand>
        <name>substrate</name>
    </ligand>
</feature>
<dbReference type="NCBIfam" id="NF011930">
    <property type="entry name" value="PRK15401.1"/>
    <property type="match status" value="1"/>
</dbReference>
<dbReference type="InterPro" id="IPR005123">
    <property type="entry name" value="Oxoglu/Fe-dep_dioxygenase_dom"/>
</dbReference>
<dbReference type="GO" id="GO:0005737">
    <property type="term" value="C:cytoplasm"/>
    <property type="evidence" value="ECO:0007669"/>
    <property type="project" value="TreeGrafter"/>
</dbReference>
<feature type="binding site" evidence="5">
    <location>
        <position position="71"/>
    </location>
    <ligand>
        <name>substrate</name>
    </ligand>
</feature>
<evidence type="ECO:0000256" key="1">
    <source>
        <dbReference type="ARBA" id="ARBA00022723"/>
    </source>
</evidence>
<dbReference type="InterPro" id="IPR027450">
    <property type="entry name" value="AlkB-like"/>
</dbReference>
<feature type="binding site" evidence="6">
    <location>
        <position position="189"/>
    </location>
    <ligand>
        <name>Fe cation</name>
        <dbReference type="ChEBI" id="CHEBI:24875"/>
        <note>catalytic</note>
    </ligand>
</feature>
<name>A0A432YHQ4_9GAMM</name>